<evidence type="ECO:0000313" key="12">
    <source>
        <dbReference type="Proteomes" id="UP001221268"/>
    </source>
</evidence>
<comment type="caution">
    <text evidence="7">Lacks conserved residue(s) required for the propagation of feature annotation.</text>
</comment>
<dbReference type="CDD" id="cd06530">
    <property type="entry name" value="S26_SPase_I"/>
    <property type="match status" value="1"/>
</dbReference>
<dbReference type="Gene3D" id="2.10.109.10">
    <property type="entry name" value="Umud Fragment, subunit A"/>
    <property type="match status" value="1"/>
</dbReference>
<keyword evidence="7" id="KW-1133">Transmembrane helix</keyword>
<evidence type="ECO:0000256" key="7">
    <source>
        <dbReference type="RuleBase" id="RU362042"/>
    </source>
</evidence>
<feature type="active site" evidence="6">
    <location>
        <position position="178"/>
    </location>
</feature>
<dbReference type="InterPro" id="IPR019533">
    <property type="entry name" value="Peptidase_S26"/>
</dbReference>
<protein>
    <recommendedName>
        <fullName evidence="4 7">Signal peptidase I</fullName>
        <ecNumber evidence="3 7">3.4.21.89</ecNumber>
    </recommendedName>
</protein>
<organism evidence="9 11">
    <name type="scientific">Neisseria lisongii</name>
    <dbReference type="NCBI Taxonomy" id="2912188"/>
    <lineage>
        <taxon>Bacteria</taxon>
        <taxon>Pseudomonadati</taxon>
        <taxon>Pseudomonadota</taxon>
        <taxon>Betaproteobacteria</taxon>
        <taxon>Neisseriales</taxon>
        <taxon>Neisseriaceae</taxon>
        <taxon>Neisseria</taxon>
    </lineage>
</organism>
<keyword evidence="5 7" id="KW-0378">Hydrolase</keyword>
<sequence length="328" mass="36801">MSSKLLLAAVAAIIIGVVLYVKSSKERGENGQWSNGLQWAYLLVLAGLFGLLSSFMSFTAVLLIFVAVSGVLWLLHKGRLKNAPDHRDPNPLSDYMSGFFPIILLVFVVRAFVVEPFQIPSSSMRPGLVVGDFILVNKFSYGIRTPIINNVLIETGKVGRGDVAVFNYPENPDINYIKRVIGLPGDTVEYRNKVLTINGETVAEQPEGSLSYAENTQRYGVVDIVTESYREQIGGHSFQVLKMDELPSFIPQNVRNTFPYREHCQYEPDGSAFTCKVPQGHYFMMGDNRDNSEDSRYWGFVDDKFIVGKAFFIWMNFGDLSRIGSKIH</sequence>
<comment type="subcellular location">
    <subcellularLocation>
        <location evidence="7">Membrane</location>
        <topology evidence="7">Single-pass type II membrane protein</topology>
    </subcellularLocation>
</comment>
<evidence type="ECO:0000313" key="9">
    <source>
        <dbReference type="EMBL" id="MCF7528878.1"/>
    </source>
</evidence>
<dbReference type="EMBL" id="JAKKDL010000001">
    <property type="protein sequence ID" value="MCF7528878.1"/>
    <property type="molecule type" value="Genomic_DNA"/>
</dbReference>
<dbReference type="GO" id="GO:0004252">
    <property type="term" value="F:serine-type endopeptidase activity"/>
    <property type="evidence" value="ECO:0007669"/>
    <property type="project" value="InterPro"/>
</dbReference>
<accession>A0AAW5AN52</accession>
<dbReference type="RefSeq" id="WP_237090522.1">
    <property type="nucleotide sequence ID" value="NZ_CP116766.1"/>
</dbReference>
<feature type="domain" description="Peptidase S26" evidence="8">
    <location>
        <begin position="94"/>
        <end position="315"/>
    </location>
</feature>
<dbReference type="PROSITE" id="PS00760">
    <property type="entry name" value="SPASE_I_2"/>
    <property type="match status" value="1"/>
</dbReference>
<dbReference type="SUPFAM" id="SSF51306">
    <property type="entry name" value="LexA/Signal peptidase"/>
    <property type="match status" value="1"/>
</dbReference>
<reference evidence="9" key="1">
    <citation type="submission" date="2022-01" db="EMBL/GenBank/DDBJ databases">
        <title>Neisseria sp. ZJ104.</title>
        <authorList>
            <person name="Yang C."/>
        </authorList>
    </citation>
    <scope>NUCLEOTIDE SEQUENCE</scope>
    <source>
        <strain evidence="9">ZJ104</strain>
    </source>
</reference>
<feature type="active site" evidence="6">
    <location>
        <position position="123"/>
    </location>
</feature>
<comment type="catalytic activity">
    <reaction evidence="1 7">
        <text>Cleavage of hydrophobic, N-terminal signal or leader sequences from secreted and periplasmic proteins.</text>
        <dbReference type="EC" id="3.4.21.89"/>
    </reaction>
</comment>
<dbReference type="PROSITE" id="PS00761">
    <property type="entry name" value="SPASE_I_3"/>
    <property type="match status" value="1"/>
</dbReference>
<dbReference type="NCBIfam" id="TIGR02227">
    <property type="entry name" value="sigpep_I_bact"/>
    <property type="match status" value="1"/>
</dbReference>
<keyword evidence="7" id="KW-0645">Protease</keyword>
<dbReference type="PRINTS" id="PR00727">
    <property type="entry name" value="LEADERPTASE"/>
</dbReference>
<dbReference type="Pfam" id="PF10502">
    <property type="entry name" value="Peptidase_S26"/>
    <property type="match status" value="1"/>
</dbReference>
<feature type="transmembrane region" description="Helical" evidence="7">
    <location>
        <begin position="6"/>
        <end position="21"/>
    </location>
</feature>
<evidence type="ECO:0000313" key="11">
    <source>
        <dbReference type="Proteomes" id="UP001201397"/>
    </source>
</evidence>
<dbReference type="GO" id="GO:0006465">
    <property type="term" value="P:signal peptide processing"/>
    <property type="evidence" value="ECO:0007669"/>
    <property type="project" value="InterPro"/>
</dbReference>
<dbReference type="InterPro" id="IPR036286">
    <property type="entry name" value="LexA/Signal_pep-like_sf"/>
</dbReference>
<dbReference type="InterPro" id="IPR019757">
    <property type="entry name" value="Pept_S26A_signal_pept_1_Lys-AS"/>
</dbReference>
<comment type="similarity">
    <text evidence="2 7">Belongs to the peptidase S26 family.</text>
</comment>
<dbReference type="GO" id="GO:0009003">
    <property type="term" value="F:signal peptidase activity"/>
    <property type="evidence" value="ECO:0007669"/>
    <property type="project" value="UniProtKB-EC"/>
</dbReference>
<evidence type="ECO:0000256" key="6">
    <source>
        <dbReference type="PIRSR" id="PIRSR600223-1"/>
    </source>
</evidence>
<dbReference type="PANTHER" id="PTHR43390:SF1">
    <property type="entry name" value="CHLOROPLAST PROCESSING PEPTIDASE"/>
    <property type="match status" value="1"/>
</dbReference>
<evidence type="ECO:0000256" key="4">
    <source>
        <dbReference type="ARBA" id="ARBA00019232"/>
    </source>
</evidence>
<evidence type="ECO:0000259" key="8">
    <source>
        <dbReference type="Pfam" id="PF10502"/>
    </source>
</evidence>
<feature type="transmembrane region" description="Helical" evidence="7">
    <location>
        <begin position="42"/>
        <end position="75"/>
    </location>
</feature>
<dbReference type="EMBL" id="CP116766">
    <property type="protein sequence ID" value="WCL72371.1"/>
    <property type="molecule type" value="Genomic_DNA"/>
</dbReference>
<dbReference type="InterPro" id="IPR019758">
    <property type="entry name" value="Pept_S26A_signal_pept_1_CS"/>
</dbReference>
<reference evidence="10 12" key="2">
    <citation type="submission" date="2023-01" db="EMBL/GenBank/DDBJ databases">
        <authorList>
            <person name="Yang C."/>
        </authorList>
    </citation>
    <scope>NUCLEOTIDE SEQUENCE [LARGE SCALE GENOMIC DNA]</scope>
    <source>
        <strain evidence="10 12">ZJ106</strain>
    </source>
</reference>
<dbReference type="InterPro" id="IPR000223">
    <property type="entry name" value="Pept_S26A_signal_pept_1"/>
</dbReference>
<gene>
    <name evidence="9" type="primary">lepB</name>
    <name evidence="9" type="ORF">L4H06_01310</name>
    <name evidence="10" type="ORF">PJU73_04550</name>
</gene>
<evidence type="ECO:0000256" key="1">
    <source>
        <dbReference type="ARBA" id="ARBA00000677"/>
    </source>
</evidence>
<keyword evidence="7" id="KW-0472">Membrane</keyword>
<proteinExistence type="inferred from homology"/>
<evidence type="ECO:0000256" key="5">
    <source>
        <dbReference type="ARBA" id="ARBA00022801"/>
    </source>
</evidence>
<dbReference type="Proteomes" id="UP001201397">
    <property type="component" value="Unassembled WGS sequence"/>
</dbReference>
<feature type="transmembrane region" description="Helical" evidence="7">
    <location>
        <begin position="95"/>
        <end position="114"/>
    </location>
</feature>
<dbReference type="GO" id="GO:0016020">
    <property type="term" value="C:membrane"/>
    <property type="evidence" value="ECO:0007669"/>
    <property type="project" value="UniProtKB-SubCell"/>
</dbReference>
<dbReference type="PANTHER" id="PTHR43390">
    <property type="entry name" value="SIGNAL PEPTIDASE I"/>
    <property type="match status" value="1"/>
</dbReference>
<dbReference type="AlphaFoldDB" id="A0AAW5AN52"/>
<name>A0AAW5AN52_9NEIS</name>
<keyword evidence="12" id="KW-1185">Reference proteome</keyword>
<dbReference type="EC" id="3.4.21.89" evidence="3 7"/>
<keyword evidence="7" id="KW-0812">Transmembrane</keyword>
<dbReference type="Proteomes" id="UP001221268">
    <property type="component" value="Chromosome"/>
</dbReference>
<evidence type="ECO:0000313" key="10">
    <source>
        <dbReference type="EMBL" id="WCL72371.1"/>
    </source>
</evidence>
<evidence type="ECO:0000256" key="3">
    <source>
        <dbReference type="ARBA" id="ARBA00013208"/>
    </source>
</evidence>
<evidence type="ECO:0000256" key="2">
    <source>
        <dbReference type="ARBA" id="ARBA00009370"/>
    </source>
</evidence>